<sequence>MGTLAKSNRLVVVADGAKALLLADTGIPPEPKLAVVETVVEPHDTTAAQGTERPGRVHESAGVSRSAVEETDFHTAAEIAFLKRLAARVDALVSAGEVRRLLLVAPPKALGTLRDALGVQARGLVDGELAKDLVKLPVDEIARHIAT</sequence>
<evidence type="ECO:0000313" key="2">
    <source>
        <dbReference type="EMBL" id="MDQ0503719.1"/>
    </source>
</evidence>
<comment type="caution">
    <text evidence="2">The sequence shown here is derived from an EMBL/GenBank/DDBJ whole genome shotgun (WGS) entry which is preliminary data.</text>
</comment>
<dbReference type="EMBL" id="JAUSVY010000001">
    <property type="protein sequence ID" value="MDQ0503719.1"/>
    <property type="molecule type" value="Genomic_DNA"/>
</dbReference>
<organism evidence="2 3">
    <name type="scientific">Xanthobacter agilis</name>
    <dbReference type="NCBI Taxonomy" id="47492"/>
    <lineage>
        <taxon>Bacteria</taxon>
        <taxon>Pseudomonadati</taxon>
        <taxon>Pseudomonadota</taxon>
        <taxon>Alphaproteobacteria</taxon>
        <taxon>Hyphomicrobiales</taxon>
        <taxon>Xanthobacteraceae</taxon>
        <taxon>Xanthobacter</taxon>
    </lineage>
</organism>
<protein>
    <submittedName>
        <fullName evidence="2">Protein required for attachment to host cells</fullName>
    </submittedName>
</protein>
<dbReference type="InterPro" id="IPR019291">
    <property type="entry name" value="Host_attachment_protein"/>
</dbReference>
<keyword evidence="3" id="KW-1185">Reference proteome</keyword>
<evidence type="ECO:0000313" key="3">
    <source>
        <dbReference type="Proteomes" id="UP001241747"/>
    </source>
</evidence>
<evidence type="ECO:0000256" key="1">
    <source>
        <dbReference type="SAM" id="MobiDB-lite"/>
    </source>
</evidence>
<dbReference type="Pfam" id="PF10116">
    <property type="entry name" value="Host_attach"/>
    <property type="match status" value="1"/>
</dbReference>
<name>A0ABU0L9B7_XANAG</name>
<dbReference type="Proteomes" id="UP001241747">
    <property type="component" value="Unassembled WGS sequence"/>
</dbReference>
<proteinExistence type="predicted"/>
<reference evidence="2 3" key="1">
    <citation type="submission" date="2023-07" db="EMBL/GenBank/DDBJ databases">
        <title>Genomic Encyclopedia of Type Strains, Phase IV (KMG-IV): sequencing the most valuable type-strain genomes for metagenomic binning, comparative biology and taxonomic classification.</title>
        <authorList>
            <person name="Goeker M."/>
        </authorList>
    </citation>
    <scope>NUCLEOTIDE SEQUENCE [LARGE SCALE GENOMIC DNA]</scope>
    <source>
        <strain evidence="2 3">DSM 3770</strain>
    </source>
</reference>
<feature type="region of interest" description="Disordered" evidence="1">
    <location>
        <begin position="45"/>
        <end position="67"/>
    </location>
</feature>
<gene>
    <name evidence="2" type="ORF">QOZ94_000489</name>
</gene>
<dbReference type="RefSeq" id="WP_237346732.1">
    <property type="nucleotide sequence ID" value="NZ_JABWGX010000022.1"/>
</dbReference>
<accession>A0ABU0L9B7</accession>